<evidence type="ECO:0000313" key="8">
    <source>
        <dbReference type="EMBL" id="ADL49930.1"/>
    </source>
</evidence>
<dbReference type="GO" id="GO:0008234">
    <property type="term" value="F:cysteine-type peptidase activity"/>
    <property type="evidence" value="ECO:0007669"/>
    <property type="project" value="UniProtKB-KW"/>
</dbReference>
<feature type="chain" id="PRO_5003128358" evidence="6">
    <location>
        <begin position="32"/>
        <end position="602"/>
    </location>
</feature>
<reference evidence="8 9" key="1">
    <citation type="submission" date="2010-08" db="EMBL/GenBank/DDBJ databases">
        <title>Complete sequence of Clostridium cellulovorans 743B.</title>
        <authorList>
            <consortium name="US DOE Joint Genome Institute"/>
            <person name="Lucas S."/>
            <person name="Copeland A."/>
            <person name="Lapidus A."/>
            <person name="Cheng J.-F."/>
            <person name="Bruce D."/>
            <person name="Goodwin L."/>
            <person name="Pitluck S."/>
            <person name="Chertkov O."/>
            <person name="Detter J.C."/>
            <person name="Han C."/>
            <person name="Tapia R."/>
            <person name="Land M."/>
            <person name="Hauser L."/>
            <person name="Chang Y.-J."/>
            <person name="Jeffries C."/>
            <person name="Kyrpides N."/>
            <person name="Ivanova N."/>
            <person name="Mikhailova N."/>
            <person name="Hemme C.L."/>
            <person name="Woyke T."/>
        </authorList>
    </citation>
    <scope>NUCLEOTIDE SEQUENCE [LARGE SCALE GENOMIC DNA]</scope>
    <source>
        <strain evidence="9">ATCC 35296 / DSM 3052 / OCM 3 / 743B</strain>
    </source>
</reference>
<organism evidence="8 9">
    <name type="scientific">Clostridium cellulovorans (strain ATCC 35296 / DSM 3052 / OCM 3 / 743B)</name>
    <dbReference type="NCBI Taxonomy" id="573061"/>
    <lineage>
        <taxon>Bacteria</taxon>
        <taxon>Bacillati</taxon>
        <taxon>Bacillota</taxon>
        <taxon>Clostridia</taxon>
        <taxon>Eubacteriales</taxon>
        <taxon>Clostridiaceae</taxon>
        <taxon>Clostridium</taxon>
    </lineage>
</organism>
<dbReference type="InterPro" id="IPR028994">
    <property type="entry name" value="Integrin_alpha_N"/>
</dbReference>
<evidence type="ECO:0000313" key="9">
    <source>
        <dbReference type="Proteomes" id="UP000002730"/>
    </source>
</evidence>
<dbReference type="AlphaFoldDB" id="D9SNQ9"/>
<name>D9SNQ9_CLOC7</name>
<keyword evidence="5" id="KW-0788">Thiol protease</keyword>
<dbReference type="Gene3D" id="3.90.1720.10">
    <property type="entry name" value="endopeptidase domain like (from Nostoc punctiforme)"/>
    <property type="match status" value="1"/>
</dbReference>
<protein>
    <submittedName>
        <fullName evidence="8">NLP/P60 protein</fullName>
    </submittedName>
</protein>
<dbReference type="eggNOG" id="COG3568">
    <property type="taxonomic scope" value="Bacteria"/>
</dbReference>
<dbReference type="InterPro" id="IPR000064">
    <property type="entry name" value="NLP_P60_dom"/>
</dbReference>
<dbReference type="InterPro" id="IPR051202">
    <property type="entry name" value="Peptidase_C40"/>
</dbReference>
<feature type="signal peptide" evidence="6">
    <location>
        <begin position="1"/>
        <end position="31"/>
    </location>
</feature>
<evidence type="ECO:0000256" key="1">
    <source>
        <dbReference type="ARBA" id="ARBA00007074"/>
    </source>
</evidence>
<keyword evidence="3 6" id="KW-0732">Signal</keyword>
<gene>
    <name evidence="8" type="ordered locus">Clocel_0141</name>
</gene>
<dbReference type="SUPFAM" id="SSF69318">
    <property type="entry name" value="Integrin alpha N-terminal domain"/>
    <property type="match status" value="1"/>
</dbReference>
<dbReference type="PANTHER" id="PTHR47053:SF1">
    <property type="entry name" value="MUREIN DD-ENDOPEPTIDASE MEPH-RELATED"/>
    <property type="match status" value="1"/>
</dbReference>
<dbReference type="Pfam" id="PF00877">
    <property type="entry name" value="NLPC_P60"/>
    <property type="match status" value="1"/>
</dbReference>
<comment type="similarity">
    <text evidence="1">Belongs to the peptidase C40 family.</text>
</comment>
<evidence type="ECO:0000256" key="5">
    <source>
        <dbReference type="ARBA" id="ARBA00022807"/>
    </source>
</evidence>
<keyword evidence="4" id="KW-0378">Hydrolase</keyword>
<evidence type="ECO:0000256" key="3">
    <source>
        <dbReference type="ARBA" id="ARBA00022729"/>
    </source>
</evidence>
<dbReference type="InterPro" id="IPR038765">
    <property type="entry name" value="Papain-like_cys_pep_sf"/>
</dbReference>
<keyword evidence="2" id="KW-0645">Protease</keyword>
<dbReference type="KEGG" id="ccb:Clocel_0141"/>
<proteinExistence type="inferred from homology"/>
<sequence length="602" mass="64148">MKKLRGLICLTTTLGVVSGFLPLITAQDVQAAQTVTTTTPYISTKQLSNSKVDVTGDGKADYVTVWNNGGKRNIATYVANGNGTFKELVNTVSSGSFTADVVGRDTGIFADVTGDGKADYIVPWNNNGKRSFATYVAKSDGTFNEYVNSSSEGSFITDTMGIDIGVFADVTGDGKADYIVTWNNNGKRTLTTYVAKGDGTFSTFVNTSSSGSFTADTVGRDTGIFTDVNGDGKTDYVVTWNNNGKRSFTTYLAKGDGTFSEFVNTASGGTFMLDTLGRDTGIFADVTGDGKADYIVPWNNNGKRSFATYVGKADGTFNELVSSSSVGTFKADSIGRDTGTFTDVTGDGKVDYIVSWNNGGKRSFATYVGKADGTFNELVSSSSAGTFTADSMGKDVGIFADVTGDGKADYVVPWNNNGKRSFATYVANANGTFNELVTTSSNGTFLADKIGRDLGGLVGDRDYSINDTSMFVVKTVTIVKTDAEILIDYAKQFLGLPYKTNGTTPDGFDCSGFVQYVYKNALNIDVSRTTYTQVGKGYDVGTDIAKLQLGDLVFFGDYEAPHHVGIYVGNGKCIHSPTEGQSIKYTNLSDFGDFSRARRIIG</sequence>
<feature type="domain" description="NlpC/P60" evidence="7">
    <location>
        <begin position="480"/>
        <end position="602"/>
    </location>
</feature>
<dbReference type="GO" id="GO:0006508">
    <property type="term" value="P:proteolysis"/>
    <property type="evidence" value="ECO:0007669"/>
    <property type="project" value="UniProtKB-KW"/>
</dbReference>
<dbReference type="RefSeq" id="WP_010075314.1">
    <property type="nucleotide sequence ID" value="NC_014393.1"/>
</dbReference>
<dbReference type="Proteomes" id="UP000002730">
    <property type="component" value="Chromosome"/>
</dbReference>
<dbReference type="PANTHER" id="PTHR47053">
    <property type="entry name" value="MUREIN DD-ENDOPEPTIDASE MEPH-RELATED"/>
    <property type="match status" value="1"/>
</dbReference>
<dbReference type="eggNOG" id="COG0791">
    <property type="taxonomic scope" value="Bacteria"/>
</dbReference>
<accession>D9SNQ9</accession>
<dbReference type="HOGENOM" id="CLU_453234_0_0_9"/>
<dbReference type="InterPro" id="IPR013517">
    <property type="entry name" value="FG-GAP"/>
</dbReference>
<dbReference type="Pfam" id="PF13517">
    <property type="entry name" value="FG-GAP_3"/>
    <property type="match status" value="3"/>
</dbReference>
<keyword evidence="9" id="KW-1185">Reference proteome</keyword>
<evidence type="ECO:0000256" key="6">
    <source>
        <dbReference type="SAM" id="SignalP"/>
    </source>
</evidence>
<evidence type="ECO:0000256" key="2">
    <source>
        <dbReference type="ARBA" id="ARBA00022670"/>
    </source>
</evidence>
<dbReference type="PROSITE" id="PS51935">
    <property type="entry name" value="NLPC_P60"/>
    <property type="match status" value="1"/>
</dbReference>
<evidence type="ECO:0000259" key="7">
    <source>
        <dbReference type="PROSITE" id="PS51935"/>
    </source>
</evidence>
<evidence type="ECO:0000256" key="4">
    <source>
        <dbReference type="ARBA" id="ARBA00022801"/>
    </source>
</evidence>
<dbReference type="SUPFAM" id="SSF54001">
    <property type="entry name" value="Cysteine proteinases"/>
    <property type="match status" value="1"/>
</dbReference>
<dbReference type="Gene3D" id="2.130.10.130">
    <property type="entry name" value="Integrin alpha, N-terminal"/>
    <property type="match status" value="2"/>
</dbReference>
<dbReference type="STRING" id="573061.Clocel_0141"/>
<dbReference type="OrthoDB" id="9808890at2"/>
<dbReference type="EMBL" id="CP002160">
    <property type="protein sequence ID" value="ADL49930.1"/>
    <property type="molecule type" value="Genomic_DNA"/>
</dbReference>